<proteinExistence type="inferred from homology"/>
<keyword evidence="3 5" id="KW-0807">Transducer</keyword>
<dbReference type="PRINTS" id="PR00260">
    <property type="entry name" value="CHEMTRNSDUCR"/>
</dbReference>
<dbReference type="SUPFAM" id="SSF158472">
    <property type="entry name" value="HAMP domain-like"/>
    <property type="match status" value="1"/>
</dbReference>
<evidence type="ECO:0000256" key="5">
    <source>
        <dbReference type="PROSITE-ProRule" id="PRU00284"/>
    </source>
</evidence>
<dbReference type="PANTHER" id="PTHR32089:SF112">
    <property type="entry name" value="LYSOZYME-LIKE PROTEIN-RELATED"/>
    <property type="match status" value="1"/>
</dbReference>
<dbReference type="InterPro" id="IPR000727">
    <property type="entry name" value="T_SNARE_dom"/>
</dbReference>
<evidence type="ECO:0000256" key="2">
    <source>
        <dbReference type="ARBA" id="ARBA00022519"/>
    </source>
</evidence>
<keyword evidence="6" id="KW-1133">Transmembrane helix</keyword>
<evidence type="ECO:0000313" key="10">
    <source>
        <dbReference type="Proteomes" id="UP001069802"/>
    </source>
</evidence>
<dbReference type="PANTHER" id="PTHR32089">
    <property type="entry name" value="METHYL-ACCEPTING CHEMOTAXIS PROTEIN MCPB"/>
    <property type="match status" value="1"/>
</dbReference>
<evidence type="ECO:0000259" key="7">
    <source>
        <dbReference type="PROSITE" id="PS50111"/>
    </source>
</evidence>
<dbReference type="PROSITE" id="PS50192">
    <property type="entry name" value="T_SNARE"/>
    <property type="match status" value="1"/>
</dbReference>
<reference evidence="9" key="1">
    <citation type="submission" date="2022-12" db="EMBL/GenBank/DDBJ databases">
        <title>Bacterial isolates from different developmental stages of Nematostella vectensis.</title>
        <authorList>
            <person name="Fraune S."/>
        </authorList>
    </citation>
    <scope>NUCLEOTIDE SEQUENCE</scope>
    <source>
        <strain evidence="9">G21630-S1</strain>
    </source>
</reference>
<evidence type="ECO:0000256" key="4">
    <source>
        <dbReference type="ARBA" id="ARBA00029447"/>
    </source>
</evidence>
<dbReference type="SUPFAM" id="SSF58104">
    <property type="entry name" value="Methyl-accepting chemotaxis protein (MCP) signaling domain"/>
    <property type="match status" value="1"/>
</dbReference>
<dbReference type="InterPro" id="IPR004089">
    <property type="entry name" value="MCPsignal_dom"/>
</dbReference>
<dbReference type="Proteomes" id="UP001069802">
    <property type="component" value="Unassembled WGS sequence"/>
</dbReference>
<keyword evidence="6" id="KW-0812">Transmembrane</keyword>
<evidence type="ECO:0000259" key="8">
    <source>
        <dbReference type="PROSITE" id="PS50192"/>
    </source>
</evidence>
<accession>A0ABT4LIW2</accession>
<gene>
    <name evidence="9" type="ORF">O4H49_04000</name>
</gene>
<keyword evidence="2" id="KW-1003">Cell membrane</keyword>
<dbReference type="EMBL" id="JAPWGY010000001">
    <property type="protein sequence ID" value="MCZ4279927.1"/>
    <property type="molecule type" value="Genomic_DNA"/>
</dbReference>
<dbReference type="RefSeq" id="WP_269422122.1">
    <property type="nucleotide sequence ID" value="NZ_JAPWGY010000001.1"/>
</dbReference>
<keyword evidence="10" id="KW-1185">Reference proteome</keyword>
<feature type="domain" description="Methyl-accepting transducer" evidence="7">
    <location>
        <begin position="310"/>
        <end position="546"/>
    </location>
</feature>
<dbReference type="SMART" id="SM00283">
    <property type="entry name" value="MA"/>
    <property type="match status" value="1"/>
</dbReference>
<evidence type="ECO:0000256" key="1">
    <source>
        <dbReference type="ARBA" id="ARBA00004429"/>
    </source>
</evidence>
<protein>
    <submittedName>
        <fullName evidence="9">Methyl-accepting chemotaxis protein</fullName>
    </submittedName>
</protein>
<comment type="similarity">
    <text evidence="4">Belongs to the methyl-accepting chemotaxis (MCP) protein family.</text>
</comment>
<dbReference type="PROSITE" id="PS50111">
    <property type="entry name" value="CHEMOTAXIS_TRANSDUC_2"/>
    <property type="match status" value="1"/>
</dbReference>
<evidence type="ECO:0000256" key="3">
    <source>
        <dbReference type="ARBA" id="ARBA00023224"/>
    </source>
</evidence>
<feature type="domain" description="T-SNARE coiled-coil homology" evidence="8">
    <location>
        <begin position="462"/>
        <end position="524"/>
    </location>
</feature>
<evidence type="ECO:0000256" key="6">
    <source>
        <dbReference type="SAM" id="Phobius"/>
    </source>
</evidence>
<sequence length="566" mass="60074">MNIGNFKLSIKIYAIVGLLTLVALAVTITGLTGLNRLSNTTDDINLTAAEMRYAAGISQRILILNRAEYLLALTPADASTVTPVIDSTFEEISERFAKLQASAGPNQKKMLDKIAGILPLYQKELSETLDLANQYSSSTGLSNNQRELLESVNSSKVIASDLRSAVKEFVDYTDNKGTQMSDKATEVANTLITAMLVVAASGITIGFGLAWYISTIGTVRPIKQIVTCLKELSEGNLTIDVFGTQRADEVGDIAKMTLIFKENMIRNRDMELEASQAKERAVAEKKRLMNQMADDFEVNVGSIVGSVSDSATQMRATAENVAAISEETTAQATNVSAAAEEASVSVQTVASASEELSSSITEISRQMSRSTEVCEQAVTEVSRTNKQVQGLVSSSTKIGEVVQLISDISEQTNLLALNATIEAARAGDAGKGFAVVASEVKNLASQTGKATEEIGRQVADVQTATKEAEEAIKTIDDVIQTINEISSSIASAVEQQGAATKEIARNIQEAATGTTEVSSNIVGVNKAASETGIASTQVLTAANALTENSDKLKTQLSIFLETVRAA</sequence>
<feature type="transmembrane region" description="Helical" evidence="6">
    <location>
        <begin position="12"/>
        <end position="34"/>
    </location>
</feature>
<keyword evidence="2" id="KW-0997">Cell inner membrane</keyword>
<feature type="transmembrane region" description="Helical" evidence="6">
    <location>
        <begin position="190"/>
        <end position="213"/>
    </location>
</feature>
<dbReference type="Pfam" id="PF00015">
    <property type="entry name" value="MCPsignal"/>
    <property type="match status" value="1"/>
</dbReference>
<dbReference type="Gene3D" id="6.10.340.10">
    <property type="match status" value="1"/>
</dbReference>
<comment type="subcellular location">
    <subcellularLocation>
        <location evidence="1">Cell inner membrane</location>
        <topology evidence="1">Multi-pass membrane protein</topology>
    </subcellularLocation>
</comment>
<dbReference type="CDD" id="cd06225">
    <property type="entry name" value="HAMP"/>
    <property type="match status" value="1"/>
</dbReference>
<evidence type="ECO:0000313" key="9">
    <source>
        <dbReference type="EMBL" id="MCZ4279927.1"/>
    </source>
</evidence>
<keyword evidence="6" id="KW-0472">Membrane</keyword>
<organism evidence="9 10">
    <name type="scientific">Kiloniella laminariae</name>
    <dbReference type="NCBI Taxonomy" id="454162"/>
    <lineage>
        <taxon>Bacteria</taxon>
        <taxon>Pseudomonadati</taxon>
        <taxon>Pseudomonadota</taxon>
        <taxon>Alphaproteobacteria</taxon>
        <taxon>Rhodospirillales</taxon>
        <taxon>Kiloniellaceae</taxon>
        <taxon>Kiloniella</taxon>
    </lineage>
</organism>
<dbReference type="Gene3D" id="1.10.287.950">
    <property type="entry name" value="Methyl-accepting chemotaxis protein"/>
    <property type="match status" value="1"/>
</dbReference>
<name>A0ABT4LIW2_9PROT</name>
<comment type="caution">
    <text evidence="9">The sequence shown here is derived from an EMBL/GenBank/DDBJ whole genome shotgun (WGS) entry which is preliminary data.</text>
</comment>
<dbReference type="InterPro" id="IPR004090">
    <property type="entry name" value="Chemotax_Me-accpt_rcpt"/>
</dbReference>